<dbReference type="RefSeq" id="WP_157561625.1">
    <property type="nucleotide sequence ID" value="NZ_WQKZ01000001.1"/>
</dbReference>
<keyword evidence="1" id="KW-0732">Signal</keyword>
<proteinExistence type="predicted"/>
<evidence type="ECO:0000313" key="4">
    <source>
        <dbReference type="Proteomes" id="UP000441336"/>
    </source>
</evidence>
<dbReference type="SMART" id="SM00754">
    <property type="entry name" value="CHRD"/>
    <property type="match status" value="1"/>
</dbReference>
<feature type="domain" description="CHRD" evidence="2">
    <location>
        <begin position="32"/>
        <end position="152"/>
    </location>
</feature>
<dbReference type="Pfam" id="PF07452">
    <property type="entry name" value="CHRD"/>
    <property type="match status" value="1"/>
</dbReference>
<dbReference type="PROSITE" id="PS50933">
    <property type="entry name" value="CHRD"/>
    <property type="match status" value="1"/>
</dbReference>
<comment type="caution">
    <text evidence="3">The sequence shown here is derived from an EMBL/GenBank/DDBJ whole genome shotgun (WGS) entry which is preliminary data.</text>
</comment>
<evidence type="ECO:0000313" key="3">
    <source>
        <dbReference type="EMBL" id="MVN74844.1"/>
    </source>
</evidence>
<sequence length="152" mass="15129">MKKLLLVALAALTLTTACKKNDDSTPTPAVSTTMQVSSSLTGAQEIPAVTTSATGAMTGTYDTSTRVLTYAVTYAGLSSAPTGGHLHLGGPTVASGPVSIAFTNVATSPITGTVTLSTTQADALLASGGGMYVNLHTTANGNGEIRGNVVVK</sequence>
<protein>
    <submittedName>
        <fullName evidence="3">CHRD domain-containing protein</fullName>
    </submittedName>
</protein>
<name>A0A7K1T8W4_9BACT</name>
<dbReference type="PROSITE" id="PS51257">
    <property type="entry name" value="PROKAR_LIPOPROTEIN"/>
    <property type="match status" value="1"/>
</dbReference>
<dbReference type="InterPro" id="IPR010895">
    <property type="entry name" value="CHRD"/>
</dbReference>
<reference evidence="3 4" key="1">
    <citation type="submission" date="2019-12" db="EMBL/GenBank/DDBJ databases">
        <title>Hymenobacter sp. HMF4947 Genome sequencing and assembly.</title>
        <authorList>
            <person name="Kang H."/>
            <person name="Cha I."/>
            <person name="Kim H."/>
            <person name="Joh K."/>
        </authorList>
    </citation>
    <scope>NUCLEOTIDE SEQUENCE [LARGE SCALE GENOMIC DNA]</scope>
    <source>
        <strain evidence="3 4">HMF4947</strain>
    </source>
</reference>
<dbReference type="AlphaFoldDB" id="A0A7K1T8W4"/>
<gene>
    <name evidence="3" type="ORF">GO988_00740</name>
</gene>
<dbReference type="EMBL" id="WQKZ01000001">
    <property type="protein sequence ID" value="MVN74844.1"/>
    <property type="molecule type" value="Genomic_DNA"/>
</dbReference>
<organism evidence="3 4">
    <name type="scientific">Hymenobacter ginkgonis</name>
    <dbReference type="NCBI Taxonomy" id="2682976"/>
    <lineage>
        <taxon>Bacteria</taxon>
        <taxon>Pseudomonadati</taxon>
        <taxon>Bacteroidota</taxon>
        <taxon>Cytophagia</taxon>
        <taxon>Cytophagales</taxon>
        <taxon>Hymenobacteraceae</taxon>
        <taxon>Hymenobacter</taxon>
    </lineage>
</organism>
<feature type="signal peptide" evidence="1">
    <location>
        <begin position="1"/>
        <end position="19"/>
    </location>
</feature>
<feature type="chain" id="PRO_5029451155" evidence="1">
    <location>
        <begin position="20"/>
        <end position="152"/>
    </location>
</feature>
<evidence type="ECO:0000256" key="1">
    <source>
        <dbReference type="SAM" id="SignalP"/>
    </source>
</evidence>
<dbReference type="Proteomes" id="UP000441336">
    <property type="component" value="Unassembled WGS sequence"/>
</dbReference>
<evidence type="ECO:0000259" key="2">
    <source>
        <dbReference type="PROSITE" id="PS50933"/>
    </source>
</evidence>
<keyword evidence="4" id="KW-1185">Reference proteome</keyword>
<accession>A0A7K1T8W4</accession>